<proteinExistence type="predicted"/>
<dbReference type="PANTHER" id="PTHR36433">
    <property type="entry name" value="HYPOTHETICAL CYTOSOLIC PROTEIN"/>
    <property type="match status" value="1"/>
</dbReference>
<dbReference type="NCBIfam" id="TIGR01655">
    <property type="entry name" value="yxeA_fam"/>
    <property type="match status" value="1"/>
</dbReference>
<dbReference type="InterPro" id="IPR036166">
    <property type="entry name" value="YxeA-like_sf"/>
</dbReference>
<name>A0ABW4BHG6_9LACO</name>
<dbReference type="Proteomes" id="UP001597199">
    <property type="component" value="Unassembled WGS sequence"/>
</dbReference>
<gene>
    <name evidence="1" type="ORF">ACFQ41_09315</name>
</gene>
<evidence type="ECO:0000313" key="2">
    <source>
        <dbReference type="Proteomes" id="UP001597199"/>
    </source>
</evidence>
<dbReference type="EMBL" id="JBHTOA010000033">
    <property type="protein sequence ID" value="MFD1399506.1"/>
    <property type="molecule type" value="Genomic_DNA"/>
</dbReference>
<evidence type="ECO:0000313" key="1">
    <source>
        <dbReference type="EMBL" id="MFD1399506.1"/>
    </source>
</evidence>
<dbReference type="PANTHER" id="PTHR36433:SF2">
    <property type="entry name" value="YXEA FAMILY PROTEIN"/>
    <property type="match status" value="1"/>
</dbReference>
<dbReference type="RefSeq" id="WP_204119599.1">
    <property type="nucleotide sequence ID" value="NZ_BOLV01000019.1"/>
</dbReference>
<dbReference type="SUPFAM" id="SSF159121">
    <property type="entry name" value="BC4932-like"/>
    <property type="match status" value="1"/>
</dbReference>
<dbReference type="Pfam" id="PF06486">
    <property type="entry name" value="DUF1093"/>
    <property type="match status" value="1"/>
</dbReference>
<dbReference type="Gene3D" id="2.40.50.480">
    <property type="match status" value="1"/>
</dbReference>
<protein>
    <submittedName>
        <fullName evidence="1">YxeA family protein</fullName>
    </submittedName>
</protein>
<dbReference type="InterPro" id="IPR006542">
    <property type="entry name" value="DUF1093"/>
</dbReference>
<reference evidence="2" key="1">
    <citation type="journal article" date="2019" name="Int. J. Syst. Evol. Microbiol.">
        <title>The Global Catalogue of Microorganisms (GCM) 10K type strain sequencing project: providing services to taxonomists for standard genome sequencing and annotation.</title>
        <authorList>
            <consortium name="The Broad Institute Genomics Platform"/>
            <consortium name="The Broad Institute Genome Sequencing Center for Infectious Disease"/>
            <person name="Wu L."/>
            <person name="Ma J."/>
        </authorList>
    </citation>
    <scope>NUCLEOTIDE SEQUENCE [LARGE SCALE GENOMIC DNA]</scope>
    <source>
        <strain evidence="2">CCM 9110</strain>
    </source>
</reference>
<comment type="caution">
    <text evidence="1">The sequence shown here is derived from an EMBL/GenBank/DDBJ whole genome shotgun (WGS) entry which is preliminary data.</text>
</comment>
<keyword evidence="2" id="KW-1185">Reference proteome</keyword>
<organism evidence="1 2">
    <name type="scientific">Lacticaseibacillus suilingensis</name>
    <dbReference type="NCBI Taxonomy" id="2799577"/>
    <lineage>
        <taxon>Bacteria</taxon>
        <taxon>Bacillati</taxon>
        <taxon>Bacillota</taxon>
        <taxon>Bacilli</taxon>
        <taxon>Lactobacillales</taxon>
        <taxon>Lactobacillaceae</taxon>
        <taxon>Lacticaseibacillus</taxon>
    </lineage>
</organism>
<sequence length="118" mass="13290">MKKFLIALVLIVALAFGGFKWYEVTNYGGTTYYTKITTAGTKINQRDKAGNVYADYRYELTGYDDKGKSQTLTFNANKSRPLRRGAYLKLVYNTKKGVTSWEAVDAVDLPKQAQANLE</sequence>
<accession>A0ABW4BHG6</accession>